<organism evidence="3 4">
    <name type="scientific">Helicostylum pulchrum</name>
    <dbReference type="NCBI Taxonomy" id="562976"/>
    <lineage>
        <taxon>Eukaryota</taxon>
        <taxon>Fungi</taxon>
        <taxon>Fungi incertae sedis</taxon>
        <taxon>Mucoromycota</taxon>
        <taxon>Mucoromycotina</taxon>
        <taxon>Mucoromycetes</taxon>
        <taxon>Mucorales</taxon>
        <taxon>Mucorineae</taxon>
        <taxon>Mucoraceae</taxon>
        <taxon>Helicostylum</taxon>
    </lineage>
</organism>
<gene>
    <name evidence="3" type="ORF">HPULCUR_004473</name>
</gene>
<evidence type="ECO:0000313" key="3">
    <source>
        <dbReference type="EMBL" id="GAA5799064.1"/>
    </source>
</evidence>
<sequence length="442" mass="51375">MRRLDEETANLSESLFFQSLSVLPIDNDKTTKEEEEEEEPVIVERPDDRTPSPKGYSLADLGVDFSDLDFNTEDPSKVKKDTDDDDDDGSKILNRDLIELFVLLLWLGEVDQPSHDFNRIRELATFIVTKIKPSNTTSTDELPCVSYDLFSHWKNSFSPHLFKPLQSFITKSFGYYNPTDDETEPRLLPQDKVPEPDTSDILTPLYSTLLSWALPETILITKQWTRLYSADQDGFSMNRFESHVFKYPGPTLFIMQVEETQHQRSMILGAFITQSWKHSKHFWGSEQCFLFELDPNYDLFRPVVNKHAKYDHYIYYHHDFGIGFGATQGQLPPQPDAFILSLQNTLQQGQYTNKAYPSQPTFELATEARRSVDFKYKFDTENIEVFGLGNEKDRERQAREWKFDQNEAERRSGLNIRKGDGELDKELLKLAGIIDEDNRQDR</sequence>
<dbReference type="Proteomes" id="UP001476247">
    <property type="component" value="Unassembled WGS sequence"/>
</dbReference>
<dbReference type="PANTHER" id="PTHR23354">
    <property type="entry name" value="NUCLEOLAR PROTEIN 7/ESTROGEN RECEPTOR COACTIVATOR-RELATED"/>
    <property type="match status" value="1"/>
</dbReference>
<feature type="domain" description="TLDc" evidence="2">
    <location>
        <begin position="200"/>
        <end position="389"/>
    </location>
</feature>
<feature type="region of interest" description="Disordered" evidence="1">
    <location>
        <begin position="26"/>
        <end position="60"/>
    </location>
</feature>
<accession>A0ABP9XWB0</accession>
<evidence type="ECO:0000313" key="4">
    <source>
        <dbReference type="Proteomes" id="UP001476247"/>
    </source>
</evidence>
<name>A0ABP9XWB0_9FUNG</name>
<comment type="caution">
    <text evidence="3">The sequence shown here is derived from an EMBL/GenBank/DDBJ whole genome shotgun (WGS) entry which is preliminary data.</text>
</comment>
<dbReference type="PROSITE" id="PS51886">
    <property type="entry name" value="TLDC"/>
    <property type="match status" value="1"/>
</dbReference>
<feature type="compositionally biased region" description="Basic and acidic residues" evidence="1">
    <location>
        <begin position="42"/>
        <end position="51"/>
    </location>
</feature>
<keyword evidence="4" id="KW-1185">Reference proteome</keyword>
<protein>
    <recommendedName>
        <fullName evidence="2">TLDc domain-containing protein</fullName>
    </recommendedName>
</protein>
<dbReference type="EMBL" id="BAABUJ010000011">
    <property type="protein sequence ID" value="GAA5799064.1"/>
    <property type="molecule type" value="Genomic_DNA"/>
</dbReference>
<reference evidence="3 4" key="1">
    <citation type="submission" date="2024-04" db="EMBL/GenBank/DDBJ databases">
        <title>genome sequences of Mucor flavus KT1a and Helicostylum pulchrum KT1b strains isolation_sourced from the surface of a dry-aged beef.</title>
        <authorList>
            <person name="Toyotome T."/>
            <person name="Hosono M."/>
            <person name="Torimaru M."/>
            <person name="Fukuda K."/>
            <person name="Mikami N."/>
        </authorList>
    </citation>
    <scope>NUCLEOTIDE SEQUENCE [LARGE SCALE GENOMIC DNA]</scope>
    <source>
        <strain evidence="3 4">KT1b</strain>
    </source>
</reference>
<dbReference type="Pfam" id="PF07534">
    <property type="entry name" value="TLD"/>
    <property type="match status" value="1"/>
</dbReference>
<dbReference type="InterPro" id="IPR006571">
    <property type="entry name" value="TLDc_dom"/>
</dbReference>
<evidence type="ECO:0000259" key="2">
    <source>
        <dbReference type="PROSITE" id="PS51886"/>
    </source>
</evidence>
<evidence type="ECO:0000256" key="1">
    <source>
        <dbReference type="SAM" id="MobiDB-lite"/>
    </source>
</evidence>
<dbReference type="SMART" id="SM00584">
    <property type="entry name" value="TLDc"/>
    <property type="match status" value="1"/>
</dbReference>
<proteinExistence type="predicted"/>